<dbReference type="EMBL" id="MCGN01000012">
    <property type="protein sequence ID" value="ORY90398.1"/>
    <property type="molecule type" value="Genomic_DNA"/>
</dbReference>
<comment type="caution">
    <text evidence="3">The sequence shown here is derived from an EMBL/GenBank/DDBJ whole genome shotgun (WGS) entry which is preliminary data.</text>
</comment>
<reference evidence="3 4" key="1">
    <citation type="submission" date="2016-07" db="EMBL/GenBank/DDBJ databases">
        <title>Pervasive Adenine N6-methylation of Active Genes in Fungi.</title>
        <authorList>
            <consortium name="DOE Joint Genome Institute"/>
            <person name="Mondo S.J."/>
            <person name="Dannebaum R.O."/>
            <person name="Kuo R.C."/>
            <person name="Labutti K."/>
            <person name="Haridas S."/>
            <person name="Kuo A."/>
            <person name="Salamov A."/>
            <person name="Ahrendt S.R."/>
            <person name="Lipzen A."/>
            <person name="Sullivan W."/>
            <person name="Andreopoulos W.B."/>
            <person name="Clum A."/>
            <person name="Lindquist E."/>
            <person name="Daum C."/>
            <person name="Ramamoorthy G.K."/>
            <person name="Gryganskyi A."/>
            <person name="Culley D."/>
            <person name="Magnuson J.K."/>
            <person name="James T.Y."/>
            <person name="O'Malley M.A."/>
            <person name="Stajich J.E."/>
            <person name="Spatafora J.W."/>
            <person name="Visel A."/>
            <person name="Grigoriev I.V."/>
        </authorList>
    </citation>
    <scope>NUCLEOTIDE SEQUENCE [LARGE SCALE GENOMIC DNA]</scope>
    <source>
        <strain evidence="3 4">NRRL 2496</strain>
    </source>
</reference>
<dbReference type="InterPro" id="IPR049150">
    <property type="entry name" value="EFR3_HEAT-like_rpt"/>
</dbReference>
<dbReference type="OrthoDB" id="19232at2759"/>
<dbReference type="GO" id="GO:0072659">
    <property type="term" value="P:protein localization to plasma membrane"/>
    <property type="evidence" value="ECO:0007669"/>
    <property type="project" value="InterPro"/>
</dbReference>
<dbReference type="SUPFAM" id="SSF48371">
    <property type="entry name" value="ARM repeat"/>
    <property type="match status" value="1"/>
</dbReference>
<evidence type="ECO:0000313" key="4">
    <source>
        <dbReference type="Proteomes" id="UP000242180"/>
    </source>
</evidence>
<dbReference type="PANTHER" id="PTHR47766">
    <property type="entry name" value="PROTEIN EFR3"/>
    <property type="match status" value="1"/>
</dbReference>
<feature type="compositionally biased region" description="Polar residues" evidence="2">
    <location>
        <begin position="732"/>
        <end position="743"/>
    </location>
</feature>
<dbReference type="AlphaFoldDB" id="A0A1X2GZZ7"/>
<name>A0A1X2GZZ7_SYNRA</name>
<evidence type="ECO:0000313" key="3">
    <source>
        <dbReference type="EMBL" id="ORY90398.1"/>
    </source>
</evidence>
<comment type="similarity">
    <text evidence="1">Belongs to the EFR3 family.</text>
</comment>
<dbReference type="Pfam" id="PF21072">
    <property type="entry name" value="EFR3"/>
    <property type="match status" value="1"/>
</dbReference>
<evidence type="ECO:0000256" key="2">
    <source>
        <dbReference type="SAM" id="MobiDB-lite"/>
    </source>
</evidence>
<protein>
    <recommendedName>
        <fullName evidence="5">Protein EFR3</fullName>
    </recommendedName>
</protein>
<sequence>MSECFGHLWCVRYVKHASLVKSCYPTKEGEGPRSSELSYLTFYASARPAKLTKVGNFLLKKVTHDIARGRKQNNLVSLAILKALIQSCHHDLNLFSKQVVSILNMTLDTRDLDLIDLSCETFVVFSSYHDGSTLGVDADFTSDFEALLKRFAGFCNYDNEDQSLACQMRYIGHRGMQAAATSSALHASDFKTQVDIILPALLTSLLRSQDLAFSLAKSEYVDIRISAIKNDTLEDKTVDLLAAQSTSIIFNNASGAGVRTVLNLLFHFLDEKQAWWPSARVKSIAELLLDSLQPPYRYLLVSMLEQQIESLEPAPTPKHASLVVILETILNTPDTALPGISVLEVLNALFIRLIQMLQHGDLMVQIPQREEEKEGELLWASMIHHGLIHSMGGLASQTYYHNQLDDMTSYLVAKLRASTSLETVDGLPIQKYRHATLRCLNEVVGALGDTSPAIAASCWTPALALLTDAPETRIDFARSLVQYLTRSAPASKETIFPQTGDIVFLTTLHHTILAWVQRPDFDANDTRALYAVLCASLRRFAREAVIRAIPLVFKIQDLAKNNMIQPAPRQRAVAAALVRWIAAVADFYELEALQQYAQGIIDERREKQQWTPLTFASDDAQPLDNAEQTVTVWMDRHEIVQPLSVALRDTAEDPHGLDIESKLYVEWGSEAFISHERAPRITRDSEEHKPRLARPSPRLEMESKKDPSIKVQNLKQALVGSDENDTAPKPQRNGSLSTSKSQLRTDVSALLTELHADAKAHSTHSLVHPPYQ</sequence>
<evidence type="ECO:0008006" key="5">
    <source>
        <dbReference type="Google" id="ProtNLM"/>
    </source>
</evidence>
<keyword evidence="4" id="KW-1185">Reference proteome</keyword>
<dbReference type="OMA" id="VGTKYQT"/>
<dbReference type="InterPro" id="IPR016024">
    <property type="entry name" value="ARM-type_fold"/>
</dbReference>
<proteinExistence type="inferred from homology"/>
<dbReference type="InParanoid" id="A0A1X2GZZ7"/>
<accession>A0A1X2GZZ7</accession>
<feature type="compositionally biased region" description="Basic and acidic residues" evidence="2">
    <location>
        <begin position="678"/>
        <end position="690"/>
    </location>
</feature>
<dbReference type="STRING" id="13706.A0A1X2GZZ7"/>
<gene>
    <name evidence="3" type="ORF">BCR43DRAFT_111484</name>
</gene>
<dbReference type="Proteomes" id="UP000242180">
    <property type="component" value="Unassembled WGS sequence"/>
</dbReference>
<dbReference type="FunCoup" id="A0A1X2GZZ7">
    <property type="interactions" value="3"/>
</dbReference>
<evidence type="ECO:0000256" key="1">
    <source>
        <dbReference type="ARBA" id="ARBA00010216"/>
    </source>
</evidence>
<feature type="region of interest" description="Disordered" evidence="2">
    <location>
        <begin position="678"/>
        <end position="743"/>
    </location>
</feature>
<organism evidence="3 4">
    <name type="scientific">Syncephalastrum racemosum</name>
    <name type="common">Filamentous fungus</name>
    <dbReference type="NCBI Taxonomy" id="13706"/>
    <lineage>
        <taxon>Eukaryota</taxon>
        <taxon>Fungi</taxon>
        <taxon>Fungi incertae sedis</taxon>
        <taxon>Mucoromycota</taxon>
        <taxon>Mucoromycotina</taxon>
        <taxon>Mucoromycetes</taxon>
        <taxon>Mucorales</taxon>
        <taxon>Syncephalastraceae</taxon>
        <taxon>Syncephalastrum</taxon>
    </lineage>
</organism>
<dbReference type="InterPro" id="IPR039786">
    <property type="entry name" value="EFR3"/>
</dbReference>
<feature type="compositionally biased region" description="Basic and acidic residues" evidence="2">
    <location>
        <begin position="697"/>
        <end position="708"/>
    </location>
</feature>
<dbReference type="PANTHER" id="PTHR47766:SF1">
    <property type="entry name" value="PROTEIN EFR3"/>
    <property type="match status" value="1"/>
</dbReference>